<dbReference type="Proteomes" id="UP001556098">
    <property type="component" value="Unassembled WGS sequence"/>
</dbReference>
<keyword evidence="5" id="KW-0732">Signal</keyword>
<evidence type="ECO:0000256" key="2">
    <source>
        <dbReference type="ARBA" id="ARBA00022723"/>
    </source>
</evidence>
<sequence>MRATLSSIIFALAVLAGAAATADDRTVRLAAPDVLVENGFLKYLLPRFSLKTQVRVEVLPPGSKADAALGAEGHPLFEGEGMVWSLNVLNADHPGTARFVDWITSDIGMRTVTGFEVDGKAIYARATAKKQVVQSITFEGDAALGKVLSVTHCGRCHVSVDDQPMIGIGSTPSFFVLRALADWDYRFQAFFALNPHPSFTQIVDVTEPFPEDRPSPIVPIELTLDEFDAILAYVSALVPADLGAPLQLQ</sequence>
<evidence type="ECO:0000256" key="5">
    <source>
        <dbReference type="SAM" id="SignalP"/>
    </source>
</evidence>
<gene>
    <name evidence="7" type="ORF">AB2B41_06275</name>
</gene>
<evidence type="ECO:0000313" key="8">
    <source>
        <dbReference type="Proteomes" id="UP001556098"/>
    </source>
</evidence>
<evidence type="ECO:0000313" key="7">
    <source>
        <dbReference type="EMBL" id="MEW9919200.1"/>
    </source>
</evidence>
<comment type="caution">
    <text evidence="7">The sequence shown here is derived from an EMBL/GenBank/DDBJ whole genome shotgun (WGS) entry which is preliminary data.</text>
</comment>
<feature type="signal peptide" evidence="5">
    <location>
        <begin position="1"/>
        <end position="22"/>
    </location>
</feature>
<evidence type="ECO:0000259" key="6">
    <source>
        <dbReference type="PROSITE" id="PS51007"/>
    </source>
</evidence>
<protein>
    <recommendedName>
        <fullName evidence="6">Cytochrome c domain-containing protein</fullName>
    </recommendedName>
</protein>
<dbReference type="PROSITE" id="PS51007">
    <property type="entry name" value="CYTC"/>
    <property type="match status" value="1"/>
</dbReference>
<organism evidence="7 8">
    <name type="scientific">Sulfitobacter sediminis</name>
    <dbReference type="NCBI Taxonomy" id="3234186"/>
    <lineage>
        <taxon>Bacteria</taxon>
        <taxon>Pseudomonadati</taxon>
        <taxon>Pseudomonadota</taxon>
        <taxon>Alphaproteobacteria</taxon>
        <taxon>Rhodobacterales</taxon>
        <taxon>Roseobacteraceae</taxon>
        <taxon>Sulfitobacter</taxon>
    </lineage>
</organism>
<feature type="domain" description="Cytochrome c" evidence="6">
    <location>
        <begin position="140"/>
        <end position="238"/>
    </location>
</feature>
<keyword evidence="1 4" id="KW-0349">Heme</keyword>
<accession>A0ABV3RJQ3</accession>
<dbReference type="InterPro" id="IPR036909">
    <property type="entry name" value="Cyt_c-like_dom_sf"/>
</dbReference>
<keyword evidence="2 4" id="KW-0479">Metal-binding</keyword>
<keyword evidence="8" id="KW-1185">Reference proteome</keyword>
<evidence type="ECO:0000256" key="3">
    <source>
        <dbReference type="ARBA" id="ARBA00023004"/>
    </source>
</evidence>
<reference evidence="7 8" key="1">
    <citation type="submission" date="2024-07" db="EMBL/GenBank/DDBJ databases">
        <title>Marimonas sp.nov., isolated from tidal-flat sediment.</title>
        <authorList>
            <person name="Jayan J.N."/>
            <person name="Lee S.S."/>
        </authorList>
    </citation>
    <scope>NUCLEOTIDE SEQUENCE [LARGE SCALE GENOMIC DNA]</scope>
    <source>
        <strain evidence="7 8">MJW-29</strain>
    </source>
</reference>
<proteinExistence type="predicted"/>
<evidence type="ECO:0000256" key="4">
    <source>
        <dbReference type="PROSITE-ProRule" id="PRU00433"/>
    </source>
</evidence>
<feature type="chain" id="PRO_5045454271" description="Cytochrome c domain-containing protein" evidence="5">
    <location>
        <begin position="23"/>
        <end position="249"/>
    </location>
</feature>
<dbReference type="RefSeq" id="WP_367876907.1">
    <property type="nucleotide sequence ID" value="NZ_JBFNXX010000004.1"/>
</dbReference>
<dbReference type="SUPFAM" id="SSF46626">
    <property type="entry name" value="Cytochrome c"/>
    <property type="match status" value="1"/>
</dbReference>
<keyword evidence="3 4" id="KW-0408">Iron</keyword>
<dbReference type="EMBL" id="JBFNXX010000004">
    <property type="protein sequence ID" value="MEW9919200.1"/>
    <property type="molecule type" value="Genomic_DNA"/>
</dbReference>
<dbReference type="InterPro" id="IPR009056">
    <property type="entry name" value="Cyt_c-like_dom"/>
</dbReference>
<name>A0ABV3RJQ3_9RHOB</name>
<evidence type="ECO:0000256" key="1">
    <source>
        <dbReference type="ARBA" id="ARBA00022617"/>
    </source>
</evidence>